<dbReference type="Pfam" id="PF13185">
    <property type="entry name" value="GAF_2"/>
    <property type="match status" value="1"/>
</dbReference>
<dbReference type="InterPro" id="IPR029016">
    <property type="entry name" value="GAF-like_dom_sf"/>
</dbReference>
<dbReference type="SUPFAM" id="SSF55781">
    <property type="entry name" value="GAF domain-like"/>
    <property type="match status" value="1"/>
</dbReference>
<dbReference type="AlphaFoldDB" id="A0A2H1KXD2"/>
<dbReference type="EMBL" id="FXZI01000019">
    <property type="protein sequence ID" value="SMY04341.1"/>
    <property type="molecule type" value="Genomic_DNA"/>
</dbReference>
<dbReference type="Pfam" id="PF17853">
    <property type="entry name" value="GGDEF_2"/>
    <property type="match status" value="1"/>
</dbReference>
<dbReference type="Proteomes" id="UP000234300">
    <property type="component" value="Unassembled WGS sequence"/>
</dbReference>
<evidence type="ECO:0000259" key="2">
    <source>
        <dbReference type="SMART" id="SM00065"/>
    </source>
</evidence>
<dbReference type="Gene3D" id="1.10.10.2840">
    <property type="entry name" value="PucR C-terminal helix-turn-helix domain"/>
    <property type="match status" value="1"/>
</dbReference>
<evidence type="ECO:0000313" key="3">
    <source>
        <dbReference type="EMBL" id="SMY04341.1"/>
    </source>
</evidence>
<dbReference type="Pfam" id="PF13556">
    <property type="entry name" value="HTH_30"/>
    <property type="match status" value="1"/>
</dbReference>
<dbReference type="InterPro" id="IPR025736">
    <property type="entry name" value="PucR_C-HTH_dom"/>
</dbReference>
<sequence>MTAAWERLLSSLLAANTPAQAMQAAVGYVSEALRCDISWTGIVESDDQLHMGAHHGLTTPEMSTVWRLAVGEGIGGRAVSLGRTQRSSNYLHDSRRVPAKRLIDNESIATVLVSPLTAAGQPTGVLYAAHRELREWSPQDVDHLETTAHRLSMRLQQLTLLRQTERTVRSLQRKAVGVESALQSSSEFIEALTNTGEIDSALEVAAVFLNANIEIHDSRGRTLHTAGPDEVGCAGTRLTCELGNRSALSLRIHQVDMEPSPADTPIRLAIGALRLQLLRLGERAEAREELRGELLESLLTGRFNDSEHLRRRLSLISRPNLAESARVIVIEPLVASSRLSAQFHADLRTTFPQLLIDHRDSSLVIVVEDHRPEKHLIRQLRELLNREKERHRRPGTDGAEHAGPRFIAGVGRRSRRPHEISVSYDEAAAACAIGISDPRADNTGIFSARKLGLQGLASMPQEQLTAMVNDTFGPIIDHDQRRGTDFMRTVRTYLANDRHLGDTASELHLHYNTVRNRIARIEELLDLKFDQAEGRYRAETAIRMVAVLTTLTEQKLLTVRL</sequence>
<dbReference type="PANTHER" id="PTHR33744:SF7">
    <property type="entry name" value="PUCR FAMILY TRANSCRIPTIONAL REGULATOR"/>
    <property type="match status" value="1"/>
</dbReference>
<dbReference type="PANTHER" id="PTHR33744">
    <property type="entry name" value="CARBOHYDRATE DIACID REGULATOR"/>
    <property type="match status" value="1"/>
</dbReference>
<dbReference type="InterPro" id="IPR003018">
    <property type="entry name" value="GAF"/>
</dbReference>
<proteinExistence type="inferred from homology"/>
<dbReference type="RefSeq" id="WP_180957531.1">
    <property type="nucleotide sequence ID" value="NZ_FXZI01000019.1"/>
</dbReference>
<accession>A0A2H1KXD2</accession>
<name>A0A2H1KXD2_BREAU</name>
<evidence type="ECO:0000256" key="1">
    <source>
        <dbReference type="ARBA" id="ARBA00006754"/>
    </source>
</evidence>
<comment type="similarity">
    <text evidence="1">Belongs to the CdaR family.</text>
</comment>
<dbReference type="SMART" id="SM00065">
    <property type="entry name" value="GAF"/>
    <property type="match status" value="1"/>
</dbReference>
<dbReference type="Gene3D" id="3.30.450.40">
    <property type="match status" value="1"/>
</dbReference>
<feature type="domain" description="GAF" evidence="2">
    <location>
        <begin position="17"/>
        <end position="165"/>
    </location>
</feature>
<evidence type="ECO:0000313" key="4">
    <source>
        <dbReference type="Proteomes" id="UP000234300"/>
    </source>
</evidence>
<dbReference type="InterPro" id="IPR042070">
    <property type="entry name" value="PucR_C-HTH_sf"/>
</dbReference>
<dbReference type="InterPro" id="IPR051448">
    <property type="entry name" value="CdaR-like_regulators"/>
</dbReference>
<protein>
    <submittedName>
        <fullName evidence="3">GAF domain-containing protein</fullName>
    </submittedName>
</protein>
<gene>
    <name evidence="3" type="ORF">BAURA86_03647</name>
</gene>
<organism evidence="3 4">
    <name type="scientific">Brevibacterium aurantiacum</name>
    <dbReference type="NCBI Taxonomy" id="273384"/>
    <lineage>
        <taxon>Bacteria</taxon>
        <taxon>Bacillati</taxon>
        <taxon>Actinomycetota</taxon>
        <taxon>Actinomycetes</taxon>
        <taxon>Micrococcales</taxon>
        <taxon>Brevibacteriaceae</taxon>
        <taxon>Brevibacterium</taxon>
    </lineage>
</organism>
<reference evidence="3 4" key="1">
    <citation type="submission" date="2017-03" db="EMBL/GenBank/DDBJ databases">
        <authorList>
            <person name="Afonso C.L."/>
            <person name="Miller P.J."/>
            <person name="Scott M.A."/>
            <person name="Spackman E."/>
            <person name="Goraichik I."/>
            <person name="Dimitrov K.M."/>
            <person name="Suarez D.L."/>
            <person name="Swayne D.E."/>
        </authorList>
    </citation>
    <scope>NUCLEOTIDE SEQUENCE [LARGE SCALE GENOMIC DNA]</scope>
    <source>
        <strain evidence="4">8(6)</strain>
    </source>
</reference>
<dbReference type="InterPro" id="IPR041522">
    <property type="entry name" value="CdaR_GGDEF"/>
</dbReference>